<dbReference type="EMBL" id="VSWC01000015">
    <property type="protein sequence ID" value="KAA1112711.1"/>
    <property type="molecule type" value="Genomic_DNA"/>
</dbReference>
<evidence type="ECO:0000256" key="1">
    <source>
        <dbReference type="SAM" id="MobiDB-lite"/>
    </source>
</evidence>
<sequence length="865" mass="100084">MVRNAKLNPFRHETARAKKRRLHHMERHTQSQEVLVSLRDGTHQITINNTTQHLEHNEDENSQQEYEPGQTNSGPLSGWDSIPWDIASDINNTSQPTPYLLNPDITAAIRQHDRNIFHNHRANNWEKAMSKLFSSYLWLKDKTNNWTNSSSFDSFKSRFCKCNNSAPQSNHSIDLVDLIGQQRVELKFCLCMPQSVQILAIGFLPSSPIKPTTGFSMRLLAYHSYTWHNSNVRMAPFVETQRLFSEERSEVLWNHSKTAGRDLRSCLSSSIWVYRELLNMNTDLIQTTLALSNTEKMASGTCPACFGTSSKTGNHQIPSVDNRLIVSLDDKYMKLRHIWPESFRRMKFGTAVFHAYVHEWPCQVKYNPRYQKGWGLSDGESLERLWSALSPQVSPLRYASRNNRLGALAHRCKYRNKQSILKLASWLRMKFDQALNRRDAEKDVITELLQIPNPHTSGHQNYSIQFFRVQWADQIRVALEQEKEEEVTGKENLARFFENEEILNSYRDRILHGRLPASLTASNQMLTAIENHEESQRSLAALLGKDYNELRGMCETEAGMLTLLWKAKSELYAQAIEVRAERQPLLNAQSTNIAGTRLKEKILAAIKRRKAPVEKAIKNFNDCRREYLSKYDPPRLLLPENKDLSYSEFLTMDLDDPLWNDNHFYHVRAPWAIDPQVRRGIKSVLFLDRIEEEISLLTQELDRSITWACEYRNRILSTIRNLEIAAEEPIHSTSAFAEILPSFPMQSKIRLLHSQLKATLRQHEQLMLAWMLDVDTLWKRTRSRHTKDEHPWFDIIGSIKEKPTGDDIGNINDALDSLTFQNQGFEREPQDEREWETDDDGAEDEDGHGQVDTEEGTVGPVEGSE</sequence>
<protein>
    <recommendedName>
        <fullName evidence="2">CxC1-like cysteine cluster associated with KDZ transposases domain-containing protein</fullName>
    </recommendedName>
</protein>
<dbReference type="PANTHER" id="PTHR33096:SF1">
    <property type="entry name" value="CXC1-LIKE CYSTEINE CLUSTER ASSOCIATED WITH KDZ TRANSPOSASES DOMAIN-CONTAINING PROTEIN"/>
    <property type="match status" value="1"/>
</dbReference>
<feature type="domain" description="CxC1-like cysteine cluster associated with KDZ transposases" evidence="2">
    <location>
        <begin position="145"/>
        <end position="250"/>
    </location>
</feature>
<dbReference type="Proteomes" id="UP000324748">
    <property type="component" value="Unassembled WGS sequence"/>
</dbReference>
<proteinExistence type="predicted"/>
<evidence type="ECO:0000313" key="3">
    <source>
        <dbReference type="EMBL" id="KAA1112711.1"/>
    </source>
</evidence>
<feature type="compositionally biased region" description="Polar residues" evidence="1">
    <location>
        <begin position="63"/>
        <end position="75"/>
    </location>
</feature>
<dbReference type="InterPro" id="IPR040521">
    <property type="entry name" value="KDZ"/>
</dbReference>
<gene>
    <name evidence="3" type="ORF">PGT21_007138</name>
</gene>
<feature type="region of interest" description="Disordered" evidence="1">
    <location>
        <begin position="820"/>
        <end position="865"/>
    </location>
</feature>
<evidence type="ECO:0000313" key="4">
    <source>
        <dbReference type="Proteomes" id="UP000324748"/>
    </source>
</evidence>
<dbReference type="InterPro" id="IPR041320">
    <property type="entry name" value="CxC1"/>
</dbReference>
<name>A0A5B0QHN2_PUCGR</name>
<organism evidence="3 4">
    <name type="scientific">Puccinia graminis f. sp. tritici</name>
    <dbReference type="NCBI Taxonomy" id="56615"/>
    <lineage>
        <taxon>Eukaryota</taxon>
        <taxon>Fungi</taxon>
        <taxon>Dikarya</taxon>
        <taxon>Basidiomycota</taxon>
        <taxon>Pucciniomycotina</taxon>
        <taxon>Pucciniomycetes</taxon>
        <taxon>Pucciniales</taxon>
        <taxon>Pucciniaceae</taxon>
        <taxon>Puccinia</taxon>
    </lineage>
</organism>
<feature type="compositionally biased region" description="Acidic residues" evidence="1">
    <location>
        <begin position="833"/>
        <end position="846"/>
    </location>
</feature>
<dbReference type="AlphaFoldDB" id="A0A5B0QHN2"/>
<evidence type="ECO:0000259" key="2">
    <source>
        <dbReference type="Pfam" id="PF18802"/>
    </source>
</evidence>
<dbReference type="Pfam" id="PF18758">
    <property type="entry name" value="KDZ"/>
    <property type="match status" value="1"/>
</dbReference>
<accession>A0A5B0QHN2</accession>
<dbReference type="PANTHER" id="PTHR33096">
    <property type="entry name" value="CXC2 DOMAIN-CONTAINING PROTEIN"/>
    <property type="match status" value="1"/>
</dbReference>
<feature type="region of interest" description="Disordered" evidence="1">
    <location>
        <begin position="1"/>
        <end position="30"/>
    </location>
</feature>
<keyword evidence="4" id="KW-1185">Reference proteome</keyword>
<dbReference type="Pfam" id="PF18802">
    <property type="entry name" value="CxC1"/>
    <property type="match status" value="1"/>
</dbReference>
<reference evidence="3 4" key="1">
    <citation type="submission" date="2019-05" db="EMBL/GenBank/DDBJ databases">
        <title>Emergence of the Ug99 lineage of the wheat stem rust pathogen through somatic hybridization.</title>
        <authorList>
            <person name="Li F."/>
            <person name="Upadhyaya N.M."/>
            <person name="Sperschneider J."/>
            <person name="Matny O."/>
            <person name="Nguyen-Phuc H."/>
            <person name="Mago R."/>
            <person name="Raley C."/>
            <person name="Miller M.E."/>
            <person name="Silverstein K.A.T."/>
            <person name="Henningsen E."/>
            <person name="Hirsch C.D."/>
            <person name="Visser B."/>
            <person name="Pretorius Z.A."/>
            <person name="Steffenson B.J."/>
            <person name="Schwessinger B."/>
            <person name="Dodds P.N."/>
            <person name="Figueroa M."/>
        </authorList>
    </citation>
    <scope>NUCLEOTIDE SEQUENCE [LARGE SCALE GENOMIC DNA]</scope>
    <source>
        <strain evidence="3">21-0</strain>
    </source>
</reference>
<comment type="caution">
    <text evidence="3">The sequence shown here is derived from an EMBL/GenBank/DDBJ whole genome shotgun (WGS) entry which is preliminary data.</text>
</comment>
<dbReference type="OrthoDB" id="10063408at2759"/>
<feature type="compositionally biased region" description="Basic residues" evidence="1">
    <location>
        <begin position="17"/>
        <end position="26"/>
    </location>
</feature>
<feature type="region of interest" description="Disordered" evidence="1">
    <location>
        <begin position="50"/>
        <end position="78"/>
    </location>
</feature>